<keyword evidence="2 4" id="KW-0012">Acyltransferase</keyword>
<dbReference type="EMBL" id="UOFR01000070">
    <property type="protein sequence ID" value="VAW99850.1"/>
    <property type="molecule type" value="Genomic_DNA"/>
</dbReference>
<evidence type="ECO:0000259" key="3">
    <source>
        <dbReference type="Pfam" id="PF08541"/>
    </source>
</evidence>
<feature type="domain" description="Beta-ketoacyl-[acyl-carrier-protein] synthase III C-terminal" evidence="3">
    <location>
        <begin position="290"/>
        <end position="367"/>
    </location>
</feature>
<dbReference type="NCBIfam" id="NF005293">
    <property type="entry name" value="PRK06816.1"/>
    <property type="match status" value="1"/>
</dbReference>
<dbReference type="SUPFAM" id="SSF53901">
    <property type="entry name" value="Thiolase-like"/>
    <property type="match status" value="2"/>
</dbReference>
<dbReference type="InterPro" id="IPR016039">
    <property type="entry name" value="Thiolase-like"/>
</dbReference>
<keyword evidence="1 4" id="KW-0808">Transferase</keyword>
<dbReference type="EC" id="2.3.1.41" evidence="4"/>
<protein>
    <submittedName>
        <fullName evidence="4">3-oxoacyl-[acyl-carrier-protein] synthase III</fullName>
        <ecNumber evidence="4">2.3.1.41</ecNumber>
    </submittedName>
</protein>
<name>A0A3B1ADX1_9ZZZZ</name>
<dbReference type="AlphaFoldDB" id="A0A3B1ADX1"/>
<dbReference type="PANTHER" id="PTHR34069">
    <property type="entry name" value="3-OXOACYL-[ACYL-CARRIER-PROTEIN] SYNTHASE 3"/>
    <property type="match status" value="1"/>
</dbReference>
<proteinExistence type="predicted"/>
<dbReference type="PANTHER" id="PTHR34069:SF2">
    <property type="entry name" value="BETA-KETOACYL-[ACYL-CARRIER-PROTEIN] SYNTHASE III"/>
    <property type="match status" value="1"/>
</dbReference>
<dbReference type="GO" id="GO:0044550">
    <property type="term" value="P:secondary metabolite biosynthetic process"/>
    <property type="evidence" value="ECO:0007669"/>
    <property type="project" value="TreeGrafter"/>
</dbReference>
<evidence type="ECO:0000313" key="4">
    <source>
        <dbReference type="EMBL" id="VAW99850.1"/>
    </source>
</evidence>
<accession>A0A3B1ADX1</accession>
<dbReference type="Gene3D" id="3.40.47.10">
    <property type="match status" value="2"/>
</dbReference>
<dbReference type="InterPro" id="IPR013747">
    <property type="entry name" value="ACP_syn_III_C"/>
</dbReference>
<organism evidence="4">
    <name type="scientific">hydrothermal vent metagenome</name>
    <dbReference type="NCBI Taxonomy" id="652676"/>
    <lineage>
        <taxon>unclassified sequences</taxon>
        <taxon>metagenomes</taxon>
        <taxon>ecological metagenomes</taxon>
    </lineage>
</organism>
<reference evidence="4" key="1">
    <citation type="submission" date="2018-06" db="EMBL/GenBank/DDBJ databases">
        <authorList>
            <person name="Zhirakovskaya E."/>
        </authorList>
    </citation>
    <scope>NUCLEOTIDE SEQUENCE</scope>
</reference>
<dbReference type="GO" id="GO:0004315">
    <property type="term" value="F:3-oxoacyl-[acyl-carrier-protein] synthase activity"/>
    <property type="evidence" value="ECO:0007669"/>
    <property type="project" value="UniProtKB-EC"/>
</dbReference>
<evidence type="ECO:0000256" key="2">
    <source>
        <dbReference type="ARBA" id="ARBA00023315"/>
    </source>
</evidence>
<evidence type="ECO:0000256" key="1">
    <source>
        <dbReference type="ARBA" id="ARBA00022679"/>
    </source>
</evidence>
<dbReference type="CDD" id="cd00827">
    <property type="entry name" value="init_cond_enzymes"/>
    <property type="match status" value="1"/>
</dbReference>
<sequence>MPVNNAYITRTAICLPNKAVENNDIESILGLVNDKPSRAKRIILNSNGIKQRYYVLDAETGEPVFTNAQLTAESVRNLFSDAADMNRIDCLACGTTTPDQIAPNHAVMVHGELQTPPCEAIATAGICMSGITSLKYAAMAIRSGEHLAAVATGSETVSLNLRAENYTKEPRDTVEQLQQQPEVAFEKDFLRWMLSDGAGAVLIEPEPTKYAEQPPLKIEWLDIISYANEFETCMYMGADKQEDGQLKGWNQYASEGLINESVLTLKQDVKLLNEYIVPVTFTRALQQVTEKRGVTSDQIDFFLPHISSMYFYDKVKDAMSGMGFEIAQEKWFTNLCTKGNTGSASIYIMLDELLKSGRVKSGDTMLCFVPESGRFSSSFMLLTAV</sequence>
<dbReference type="Pfam" id="PF08541">
    <property type="entry name" value="ACP_syn_III_C"/>
    <property type="match status" value="1"/>
</dbReference>
<gene>
    <name evidence="4" type="ORF">MNBD_GAMMA21-2376</name>
</gene>